<organism evidence="1 2">
    <name type="scientific">Algoriphagus aestuariicola</name>
    <dbReference type="NCBI Taxonomy" id="1852016"/>
    <lineage>
        <taxon>Bacteria</taxon>
        <taxon>Pseudomonadati</taxon>
        <taxon>Bacteroidota</taxon>
        <taxon>Cytophagia</taxon>
        <taxon>Cytophagales</taxon>
        <taxon>Cyclobacteriaceae</taxon>
        <taxon>Algoriphagus</taxon>
    </lineage>
</organism>
<keyword evidence="2" id="KW-1185">Reference proteome</keyword>
<evidence type="ECO:0000313" key="2">
    <source>
        <dbReference type="Proteomes" id="UP000664698"/>
    </source>
</evidence>
<gene>
    <name evidence="1" type="ORF">J0A67_00750</name>
</gene>
<dbReference type="RefSeq" id="WP_206567362.1">
    <property type="nucleotide sequence ID" value="NZ_JAFKCW010000001.1"/>
</dbReference>
<dbReference type="InterPro" id="IPR029068">
    <property type="entry name" value="Glyas_Bleomycin-R_OHBP_Dase"/>
</dbReference>
<dbReference type="EMBL" id="JAFKCW010000001">
    <property type="protein sequence ID" value="MBN7799364.1"/>
    <property type="molecule type" value="Genomic_DNA"/>
</dbReference>
<protein>
    <submittedName>
        <fullName evidence="1">Uncharacterized protein</fullName>
    </submittedName>
</protein>
<accession>A0ABS3BNX3</accession>
<name>A0ABS3BNX3_9BACT</name>
<proteinExistence type="predicted"/>
<reference evidence="1 2" key="1">
    <citation type="submission" date="2021-03" db="EMBL/GenBank/DDBJ databases">
        <title>novel species isolated from a fishpond in China.</title>
        <authorList>
            <person name="Lu H."/>
            <person name="Cai Z."/>
        </authorList>
    </citation>
    <scope>NUCLEOTIDE SEQUENCE [LARGE SCALE GENOMIC DNA]</scope>
    <source>
        <strain evidence="1 2">JCM 31546</strain>
    </source>
</reference>
<comment type="caution">
    <text evidence="1">The sequence shown here is derived from an EMBL/GenBank/DDBJ whole genome shotgun (WGS) entry which is preliminary data.</text>
</comment>
<evidence type="ECO:0000313" key="1">
    <source>
        <dbReference type="EMBL" id="MBN7799364.1"/>
    </source>
</evidence>
<dbReference type="Proteomes" id="UP000664698">
    <property type="component" value="Unassembled WGS sequence"/>
</dbReference>
<dbReference type="SUPFAM" id="SSF54593">
    <property type="entry name" value="Glyoxalase/Bleomycin resistance protein/Dihydroxybiphenyl dioxygenase"/>
    <property type="match status" value="1"/>
</dbReference>
<sequence>MEETHTHFAPELHIPKQTFELDFYRKFGAREIFCFRNEDGSIHVAEFEFHGATFHIHETMGMLWNPPVRKGSLA</sequence>